<evidence type="ECO:0000313" key="4">
    <source>
        <dbReference type="Proteomes" id="UP000288096"/>
    </source>
</evidence>
<dbReference type="GO" id="GO:0051920">
    <property type="term" value="F:peroxiredoxin activity"/>
    <property type="evidence" value="ECO:0007669"/>
    <property type="project" value="InterPro"/>
</dbReference>
<proteinExistence type="predicted"/>
<dbReference type="RefSeq" id="WP_208022582.1">
    <property type="nucleotide sequence ID" value="NZ_BEXT01000001.1"/>
</dbReference>
<evidence type="ECO:0000259" key="2">
    <source>
        <dbReference type="Pfam" id="PF02627"/>
    </source>
</evidence>
<keyword evidence="4" id="KW-1185">Reference proteome</keyword>
<keyword evidence="1" id="KW-0472">Membrane</keyword>
<evidence type="ECO:0000313" key="3">
    <source>
        <dbReference type="EMBL" id="GBC61739.1"/>
    </source>
</evidence>
<name>A0A401FXR5_9BACT</name>
<dbReference type="Pfam" id="PF02627">
    <property type="entry name" value="CMD"/>
    <property type="match status" value="1"/>
</dbReference>
<reference evidence="4" key="2">
    <citation type="submission" date="2019-01" db="EMBL/GenBank/DDBJ databases">
        <title>Genome sequence of Desulfonema ishimotonii strain Tokyo 01.</title>
        <authorList>
            <person name="Fukui M."/>
        </authorList>
    </citation>
    <scope>NUCLEOTIDE SEQUENCE [LARGE SCALE GENOMIC DNA]</scope>
    <source>
        <strain evidence="4">Tokyo 01</strain>
    </source>
</reference>
<comment type="caution">
    <text evidence="3">The sequence shown here is derived from an EMBL/GenBank/DDBJ whole genome shotgun (WGS) entry which is preliminary data.</text>
</comment>
<dbReference type="NCBIfam" id="TIGR00778">
    <property type="entry name" value="ahpD_dom"/>
    <property type="match status" value="1"/>
</dbReference>
<feature type="transmembrane region" description="Helical" evidence="1">
    <location>
        <begin position="78"/>
        <end position="102"/>
    </location>
</feature>
<dbReference type="InterPro" id="IPR004675">
    <property type="entry name" value="AhpD_core"/>
</dbReference>
<feature type="domain" description="Carboxymuconolactone decarboxylase-like" evidence="2">
    <location>
        <begin position="17"/>
        <end position="93"/>
    </location>
</feature>
<dbReference type="PANTHER" id="PTHR33930">
    <property type="entry name" value="ALKYL HYDROPEROXIDE REDUCTASE AHPD"/>
    <property type="match status" value="1"/>
</dbReference>
<evidence type="ECO:0000256" key="1">
    <source>
        <dbReference type="SAM" id="Phobius"/>
    </source>
</evidence>
<sequence length="107" mass="11423">MNKSIEDGFRKMHGQLPEVMDSFAGLHESVIRDGAVSARTKRLMLVAVSVALRCEPCIRNHVQAAAESGVSREEIIEAVGIAILMAGGPAAAYGSLFVLQILDEMGI</sequence>
<keyword evidence="1" id="KW-1133">Transmembrane helix</keyword>
<dbReference type="AlphaFoldDB" id="A0A401FXR5"/>
<organism evidence="3 4">
    <name type="scientific">Desulfonema ishimotonii</name>
    <dbReference type="NCBI Taxonomy" id="45657"/>
    <lineage>
        <taxon>Bacteria</taxon>
        <taxon>Pseudomonadati</taxon>
        <taxon>Thermodesulfobacteriota</taxon>
        <taxon>Desulfobacteria</taxon>
        <taxon>Desulfobacterales</taxon>
        <taxon>Desulfococcaceae</taxon>
        <taxon>Desulfonema</taxon>
    </lineage>
</organism>
<dbReference type="Proteomes" id="UP000288096">
    <property type="component" value="Unassembled WGS sequence"/>
</dbReference>
<accession>A0A401FXR5</accession>
<dbReference type="Gene3D" id="1.20.1290.10">
    <property type="entry name" value="AhpD-like"/>
    <property type="match status" value="1"/>
</dbReference>
<dbReference type="InterPro" id="IPR029032">
    <property type="entry name" value="AhpD-like"/>
</dbReference>
<dbReference type="EMBL" id="BEXT01000001">
    <property type="protein sequence ID" value="GBC61739.1"/>
    <property type="molecule type" value="Genomic_DNA"/>
</dbReference>
<protein>
    <submittedName>
        <fullName evidence="3">Carboxymuconolactone decarboxylase family protei n</fullName>
    </submittedName>
</protein>
<keyword evidence="1" id="KW-0812">Transmembrane</keyword>
<reference evidence="4" key="1">
    <citation type="submission" date="2017-11" db="EMBL/GenBank/DDBJ databases">
        <authorList>
            <person name="Watanabe M."/>
            <person name="Kojima H."/>
        </authorList>
    </citation>
    <scope>NUCLEOTIDE SEQUENCE [LARGE SCALE GENOMIC DNA]</scope>
    <source>
        <strain evidence="4">Tokyo 01</strain>
    </source>
</reference>
<dbReference type="InterPro" id="IPR003779">
    <property type="entry name" value="CMD-like"/>
</dbReference>
<dbReference type="PANTHER" id="PTHR33930:SF2">
    <property type="entry name" value="BLR3452 PROTEIN"/>
    <property type="match status" value="1"/>
</dbReference>
<gene>
    <name evidence="3" type="ORF">DENIS_2701</name>
</gene>
<dbReference type="SUPFAM" id="SSF69118">
    <property type="entry name" value="AhpD-like"/>
    <property type="match status" value="1"/>
</dbReference>